<reference evidence="2" key="1">
    <citation type="journal article" date="2019" name="Int. J. Syst. Evol. Microbiol.">
        <title>The Global Catalogue of Microorganisms (GCM) 10K type strain sequencing project: providing services to taxonomists for standard genome sequencing and annotation.</title>
        <authorList>
            <consortium name="The Broad Institute Genomics Platform"/>
            <consortium name="The Broad Institute Genome Sequencing Center for Infectious Disease"/>
            <person name="Wu L."/>
            <person name="Ma J."/>
        </authorList>
    </citation>
    <scope>NUCLEOTIDE SEQUENCE [LARGE SCALE GENOMIC DNA]</scope>
    <source>
        <strain evidence="2">CGMCC 4.7198</strain>
    </source>
</reference>
<dbReference type="RefSeq" id="WP_381301688.1">
    <property type="nucleotide sequence ID" value="NZ_JBHTEC010000004.1"/>
</dbReference>
<accession>A0ABW2VTC7</accession>
<dbReference type="Proteomes" id="UP001596957">
    <property type="component" value="Unassembled WGS sequence"/>
</dbReference>
<protein>
    <recommendedName>
        <fullName evidence="3">Transposase</fullName>
    </recommendedName>
</protein>
<organism evidence="1 2">
    <name type="scientific">Streptomyces lutosisoli</name>
    <dbReference type="NCBI Taxonomy" id="2665721"/>
    <lineage>
        <taxon>Bacteria</taxon>
        <taxon>Bacillati</taxon>
        <taxon>Actinomycetota</taxon>
        <taxon>Actinomycetes</taxon>
        <taxon>Kitasatosporales</taxon>
        <taxon>Streptomycetaceae</taxon>
        <taxon>Streptomyces</taxon>
    </lineage>
</organism>
<evidence type="ECO:0000313" key="2">
    <source>
        <dbReference type="Proteomes" id="UP001596957"/>
    </source>
</evidence>
<keyword evidence="2" id="KW-1185">Reference proteome</keyword>
<dbReference type="EMBL" id="JBHTEC010000004">
    <property type="protein sequence ID" value="MFD0287698.1"/>
    <property type="molecule type" value="Genomic_DNA"/>
</dbReference>
<proteinExistence type="predicted"/>
<gene>
    <name evidence="1" type="ORF">ACFQZP_39955</name>
</gene>
<evidence type="ECO:0000313" key="1">
    <source>
        <dbReference type="EMBL" id="MFD0287698.1"/>
    </source>
</evidence>
<evidence type="ECO:0008006" key="3">
    <source>
        <dbReference type="Google" id="ProtNLM"/>
    </source>
</evidence>
<comment type="caution">
    <text evidence="1">The sequence shown here is derived from an EMBL/GenBank/DDBJ whole genome shotgun (WGS) entry which is preliminary data.</text>
</comment>
<name>A0ABW2VTC7_9ACTN</name>
<sequence>MYPPLRVALRAKRNNVMTRQLVVESAQAPLASTGADDRYRHH</sequence>